<dbReference type="Proteomes" id="UP001623600">
    <property type="component" value="Unassembled WGS sequence"/>
</dbReference>
<dbReference type="PANTHER" id="PTHR21485:SF6">
    <property type="entry name" value="N-ACYLNEURAMINATE CYTIDYLYLTRANSFERASE-RELATED"/>
    <property type="match status" value="1"/>
</dbReference>
<name>A0ABW8S5H7_9CLOT</name>
<dbReference type="CDD" id="cd02513">
    <property type="entry name" value="CMP-NeuAc_Synthase"/>
    <property type="match status" value="1"/>
</dbReference>
<proteinExistence type="predicted"/>
<dbReference type="SUPFAM" id="SSF53448">
    <property type="entry name" value="Nucleotide-diphospho-sugar transferases"/>
    <property type="match status" value="1"/>
</dbReference>
<dbReference type="InterPro" id="IPR029044">
    <property type="entry name" value="Nucleotide-diphossugar_trans"/>
</dbReference>
<gene>
    <name evidence="1" type="ORF">ACJDTP_10615</name>
</gene>
<keyword evidence="1" id="KW-0808">Transferase</keyword>
<protein>
    <submittedName>
        <fullName evidence="1">Cytidylyltransferase domain-containing protein</fullName>
    </submittedName>
</protein>
<organism evidence="1 2">
    <name type="scientific">Candidatus Clostridium helianthi</name>
    <dbReference type="NCBI Taxonomy" id="3381660"/>
    <lineage>
        <taxon>Bacteria</taxon>
        <taxon>Bacillati</taxon>
        <taxon>Bacillota</taxon>
        <taxon>Clostridia</taxon>
        <taxon>Eubacteriales</taxon>
        <taxon>Clostridiaceae</taxon>
        <taxon>Clostridium</taxon>
    </lineage>
</organism>
<keyword evidence="1" id="KW-0548">Nucleotidyltransferase</keyword>
<evidence type="ECO:0000313" key="2">
    <source>
        <dbReference type="Proteomes" id="UP001623600"/>
    </source>
</evidence>
<dbReference type="Pfam" id="PF02348">
    <property type="entry name" value="CTP_transf_3"/>
    <property type="match status" value="1"/>
</dbReference>
<dbReference type="GO" id="GO:0016779">
    <property type="term" value="F:nucleotidyltransferase activity"/>
    <property type="evidence" value="ECO:0007669"/>
    <property type="project" value="UniProtKB-KW"/>
</dbReference>
<dbReference type="InterPro" id="IPR003329">
    <property type="entry name" value="Cytidylyl_trans"/>
</dbReference>
<dbReference type="InterPro" id="IPR050793">
    <property type="entry name" value="CMP-NeuNAc_synthase"/>
</dbReference>
<dbReference type="RefSeq" id="WP_406761149.1">
    <property type="nucleotide sequence ID" value="NZ_JBJIAB010000011.1"/>
</dbReference>
<dbReference type="PANTHER" id="PTHR21485">
    <property type="entry name" value="HAD SUPERFAMILY MEMBERS CMAS AND KDSC"/>
    <property type="match status" value="1"/>
</dbReference>
<sequence>MCEKVLAIIPARSGSKGIKDKNIKNLNGKPLMAYTIEEAIKSKVFEEVIVSTDSEKYKKIAEEYGAWVPFLRDKKLAEDTSTTIDVIEDVLLKLKNIKKEYDALMILQPTSPLRDEYDIRGAFKLFCEKKANSVVSMCECDYAPQLTKRLNDEMKLDGFLSNINKIRRQNLGNFYRLNGAIYLVKIQYFLKYKYIYQENSYAFIMDKRKSIDIDDLDDFEYTEFLMQKNHFHINNSS</sequence>
<evidence type="ECO:0000313" key="1">
    <source>
        <dbReference type="EMBL" id="MFL0165520.1"/>
    </source>
</evidence>
<keyword evidence="2" id="KW-1185">Reference proteome</keyword>
<reference evidence="1 2" key="1">
    <citation type="submission" date="2024-11" db="EMBL/GenBank/DDBJ databases">
        <authorList>
            <person name="Heng Y.C."/>
            <person name="Lim A.C.H."/>
            <person name="Lee J.K.Y."/>
            <person name="Kittelmann S."/>
        </authorList>
    </citation>
    <scope>NUCLEOTIDE SEQUENCE [LARGE SCALE GENOMIC DNA]</scope>
    <source>
        <strain evidence="1 2">WILCCON 0112</strain>
    </source>
</reference>
<dbReference type="EMBL" id="JBJIAB010000011">
    <property type="protein sequence ID" value="MFL0165520.1"/>
    <property type="molecule type" value="Genomic_DNA"/>
</dbReference>
<dbReference type="Gene3D" id="3.90.550.10">
    <property type="entry name" value="Spore Coat Polysaccharide Biosynthesis Protein SpsA, Chain A"/>
    <property type="match status" value="1"/>
</dbReference>
<accession>A0ABW8S5H7</accession>
<comment type="caution">
    <text evidence="1">The sequence shown here is derived from an EMBL/GenBank/DDBJ whole genome shotgun (WGS) entry which is preliminary data.</text>
</comment>